<protein>
    <submittedName>
        <fullName evidence="1">DUF2199 domain-containing protein</fullName>
    </submittedName>
</protein>
<dbReference type="Pfam" id="PF09965">
    <property type="entry name" value="DUF2199"/>
    <property type="match status" value="1"/>
</dbReference>
<dbReference type="EMBL" id="WIBF01000001">
    <property type="protein sequence ID" value="MQQ07502.1"/>
    <property type="molecule type" value="Genomic_DNA"/>
</dbReference>
<dbReference type="AlphaFoldDB" id="A0A843YDW7"/>
<dbReference type="PROSITE" id="PS51257">
    <property type="entry name" value="PROKAR_LIPOPROTEIN"/>
    <property type="match status" value="1"/>
</dbReference>
<dbReference type="InterPro" id="IPR018697">
    <property type="entry name" value="DUF2199"/>
</dbReference>
<proteinExistence type="predicted"/>
<accession>A0A843YDW7</accession>
<keyword evidence="2" id="KW-1185">Reference proteome</keyword>
<organism evidence="1 2">
    <name type="scientific">Tritonibacter litoralis</name>
    <dbReference type="NCBI Taxonomy" id="2662264"/>
    <lineage>
        <taxon>Bacteria</taxon>
        <taxon>Pseudomonadati</taxon>
        <taxon>Pseudomonadota</taxon>
        <taxon>Alphaproteobacteria</taxon>
        <taxon>Rhodobacterales</taxon>
        <taxon>Paracoccaceae</taxon>
        <taxon>Tritonibacter</taxon>
    </lineage>
</organism>
<dbReference type="RefSeq" id="WP_153214377.1">
    <property type="nucleotide sequence ID" value="NZ_WIBF01000001.1"/>
</dbReference>
<evidence type="ECO:0000313" key="1">
    <source>
        <dbReference type="EMBL" id="MQQ07502.1"/>
    </source>
</evidence>
<comment type="caution">
    <text evidence="1">The sequence shown here is derived from an EMBL/GenBank/DDBJ whole genome shotgun (WGS) entry which is preliminary data.</text>
</comment>
<reference evidence="1 2" key="1">
    <citation type="submission" date="2019-10" db="EMBL/GenBank/DDBJ databases">
        <title>Epibacterium sp. nov., isolated from seawater.</title>
        <authorList>
            <person name="Zhang X."/>
            <person name="Li N."/>
        </authorList>
    </citation>
    <scope>NUCLEOTIDE SEQUENCE [LARGE SCALE GENOMIC DNA]</scope>
    <source>
        <strain evidence="1 2">SM1979</strain>
    </source>
</reference>
<name>A0A843YDW7_9RHOB</name>
<evidence type="ECO:0000313" key="2">
    <source>
        <dbReference type="Proteomes" id="UP000444174"/>
    </source>
</evidence>
<gene>
    <name evidence="1" type="ORF">GFB49_03465</name>
</gene>
<dbReference type="Proteomes" id="UP000444174">
    <property type="component" value="Unassembled WGS sequence"/>
</dbReference>
<sequence>MDPHFARLLSSQRICKCCGATFAQLLSLSCDRPDICSEDLVVQDNSAILTERGDVLTEDFCRLGDLHFLRVVLGLPIQGAGGVEFILGTWASVAPEVFDEYLSLFDVRETEAMGPKPAWLANALPLSDGAPPAGRIRPRADGQYPDLDIVETAHPLYELQSRGLEFEEVLEMLYAYGHDLPSLLYDA</sequence>